<evidence type="ECO:0000256" key="1">
    <source>
        <dbReference type="SAM" id="Coils"/>
    </source>
</evidence>
<feature type="compositionally biased region" description="Polar residues" evidence="2">
    <location>
        <begin position="737"/>
        <end position="755"/>
    </location>
</feature>
<feature type="compositionally biased region" description="Basic and acidic residues" evidence="2">
    <location>
        <begin position="803"/>
        <end position="814"/>
    </location>
</feature>
<feature type="compositionally biased region" description="Polar residues" evidence="2">
    <location>
        <begin position="786"/>
        <end position="797"/>
    </location>
</feature>
<feature type="region of interest" description="Disordered" evidence="2">
    <location>
        <begin position="1287"/>
        <end position="1311"/>
    </location>
</feature>
<organism evidence="3">
    <name type="scientific">Melanopsichium pennsylvanicum 4</name>
    <dbReference type="NCBI Taxonomy" id="1398559"/>
    <lineage>
        <taxon>Eukaryota</taxon>
        <taxon>Fungi</taxon>
        <taxon>Dikarya</taxon>
        <taxon>Basidiomycota</taxon>
        <taxon>Ustilaginomycotina</taxon>
        <taxon>Ustilaginomycetes</taxon>
        <taxon>Ustilaginales</taxon>
        <taxon>Ustilaginaceae</taxon>
        <taxon>Melanopsichium</taxon>
    </lineage>
</organism>
<feature type="region of interest" description="Disordered" evidence="2">
    <location>
        <begin position="562"/>
        <end position="581"/>
    </location>
</feature>
<name>A0A077QXE6_9BASI</name>
<feature type="compositionally biased region" description="Polar residues" evidence="2">
    <location>
        <begin position="117"/>
        <end position="149"/>
    </location>
</feature>
<reference evidence="3" key="1">
    <citation type="journal article" date="2014" name="Genome Biol. Evol.">
        <title>Gene Loss Rather Than Gene Gain Is Associated with a Host Jump from Monocots to Dicots in the Smut Fungus Melanopsichium pennsylvanicum.</title>
        <authorList>
            <person name="Sharma R."/>
            <person name="Mishra B."/>
            <person name="Runge F."/>
            <person name="Thines M."/>
        </authorList>
    </citation>
    <scope>NUCLEOTIDE SEQUENCE</scope>
    <source>
        <strain evidence="3">4</strain>
    </source>
</reference>
<feature type="region of interest" description="Disordered" evidence="2">
    <location>
        <begin position="1459"/>
        <end position="1478"/>
    </location>
</feature>
<evidence type="ECO:0000313" key="3">
    <source>
        <dbReference type="EMBL" id="CDI51182.1"/>
    </source>
</evidence>
<feature type="region of interest" description="Disordered" evidence="2">
    <location>
        <begin position="470"/>
        <end position="504"/>
    </location>
</feature>
<feature type="compositionally biased region" description="Basic residues" evidence="2">
    <location>
        <begin position="1"/>
        <end position="10"/>
    </location>
</feature>
<feature type="compositionally biased region" description="Polar residues" evidence="2">
    <location>
        <begin position="358"/>
        <end position="374"/>
    </location>
</feature>
<dbReference type="EMBL" id="HG529494">
    <property type="protein sequence ID" value="CDI51182.1"/>
    <property type="molecule type" value="Genomic_DNA"/>
</dbReference>
<feature type="region of interest" description="Disordered" evidence="2">
    <location>
        <begin position="1483"/>
        <end position="1502"/>
    </location>
</feature>
<sequence length="1502" mass="160200">MFSQWRSKRHFPMDSGSLVHANTSSQPTTPVESDFPHNTTRPMQHAPSTRSTGVKALGRVGIGKRAKFRPGTRDGSNGSRSPMSFAAGPRSNSRRGNSLEFGGGVVPDDSHSEADCSESSASPVTPQSMSRDSKLDTTSNGRPANSNSQIRANVTQHNREASHARLESIGTLGSFQDFRSLIAFSSPSNLLNESPALTTSTNFSSPDFLTSATLMNDKPLPAVIADKPQPPIPTSSSQMAASTNGQVSGAVHLTWTPPKRVPVQHGSNSADEPVHLRPQSIGIQRRSTASSFPESVSNPGSSQMASEEFHSPGHRISTTDAMPRLEESVQKGSSSTATFGLGIIAPEDRIATAASSRYNHATTHSGTDNCRHTNSSSDMSGHSSADSRGRASFGRDAMRTLTDTEDHNESHKAPSLDSNKTHKTCVSDSGHSSNTAETSTDIHDPDQLSTIKEHAESPESMLKRRISMESVFSQSQTADHSDVRTSRTSASSARSDAFRSGSLETRINRSQRTLASLSCVDAHGGELMPLAVNGIGSPTFGFRHRNTSQSSAAATELLPPLDIDASGSKTHSRATSNASSSYYHNAPPELFATAELRRGSAGVVSTIPRLATEPSTAPLPSLPFPTSTSAPLLQLNYALSAGQSSEPNTPNLPYQAVLAKAVGKQRKGRPAALALNLTSLSAFSSNSKGGAILSPNNLTFKGLASPGKARVPPPSAPPTDPLPPIPNTPSLVPGTPNPLQRNGSWATAGSSSSEPFSDEADPLKTPKGSRSPDSGKGVKAQDRRGSQASQIRSSGSAPNAAANEHDVSTEKRDAPGNYRVKKTEFVANVDAQGLSTEGTILAVSPAVEVMGSSSLTVVSVDDSFDAATTLEIAKTAIRASAQPMRLSLIKKEATPQKESVPAAMIESASQGVATIVNKSPDTGVNAEQIAQSFPAAPLRNFSYDVESHKQAFQTKPRRQVSVVPRPPPSAWNARQTVSVAHSDFTAPNIAVAESRSGLGFGEPRDGATSVASNHSTFSTLSDRRLEILHDKSVLLGDCDSTRQEILNRTETRFAGAFSEVAIAFRQLQADKLLLEQIVREKTPLTSVGANHADLSNYLSTMNAKLEHSNSEIRKLLDLLEQQREVIEQMFATHQLEKETYAEDVERLHCALDEAQAEADHYQGQLVRLNEEVAKAHQGLVKANAEALRARSSLAEEGRNKDQIVQLLLEAKERLRKVEMDRSVMQHGVDRSLFSQSGEGEGDVEQLALPWKTSAEIEELSHLRKLLEERDQEIAALRLGHADAVMQDTSTTADDASSIADTSASHEERSSADEIASLRAQIQEHKDREKQIKTAYVYVREELRKANSERKRASSVSCLTTQTIANTSPLSHLSPMHRSRLGAIATEAHGHARHALSAGNIEGEEGSGGATPVKLKRLSLPIVARASAIVGANSPSLDPAQQELQIAGGVHPPSAFRGISNGEANVGEQKGKHTRRHSRQMVVLASANRGSRLASSSSASATS</sequence>
<feature type="compositionally biased region" description="Polar residues" evidence="2">
    <location>
        <begin position="283"/>
        <end position="305"/>
    </location>
</feature>
<feature type="region of interest" description="Disordered" evidence="2">
    <location>
        <begin position="358"/>
        <end position="448"/>
    </location>
</feature>
<accession>A0A077QXE6</accession>
<feature type="compositionally biased region" description="Low complexity" evidence="2">
    <location>
        <begin position="1287"/>
        <end position="1302"/>
    </location>
</feature>
<feature type="region of interest" description="Disordered" evidence="2">
    <location>
        <begin position="704"/>
        <end position="816"/>
    </location>
</feature>
<feature type="compositionally biased region" description="Low complexity" evidence="2">
    <location>
        <begin position="486"/>
        <end position="502"/>
    </location>
</feature>
<keyword evidence="1" id="KW-0175">Coiled coil</keyword>
<proteinExistence type="predicted"/>
<feature type="region of interest" description="Disordered" evidence="2">
    <location>
        <begin position="1"/>
        <end position="149"/>
    </location>
</feature>
<feature type="compositionally biased region" description="Polar residues" evidence="2">
    <location>
        <begin position="424"/>
        <end position="439"/>
    </location>
</feature>
<feature type="compositionally biased region" description="Low complexity" evidence="2">
    <location>
        <begin position="375"/>
        <end position="386"/>
    </location>
</feature>
<feature type="compositionally biased region" description="Basic and acidic residues" evidence="2">
    <location>
        <begin position="396"/>
        <end position="414"/>
    </location>
</feature>
<evidence type="ECO:0000256" key="2">
    <source>
        <dbReference type="SAM" id="MobiDB-lite"/>
    </source>
</evidence>
<feature type="compositionally biased region" description="Pro residues" evidence="2">
    <location>
        <begin position="711"/>
        <end position="727"/>
    </location>
</feature>
<feature type="compositionally biased region" description="Low complexity" evidence="2">
    <location>
        <begin position="1484"/>
        <end position="1502"/>
    </location>
</feature>
<feature type="region of interest" description="Disordered" evidence="2">
    <location>
        <begin position="283"/>
        <end position="318"/>
    </location>
</feature>
<feature type="coiled-coil region" evidence="1">
    <location>
        <begin position="1102"/>
        <end position="1185"/>
    </location>
</feature>
<feature type="compositionally biased region" description="Polar residues" evidence="2">
    <location>
        <begin position="567"/>
        <end position="581"/>
    </location>
</feature>
<protein>
    <submittedName>
        <fullName evidence="3">Uncharacterized protein</fullName>
    </submittedName>
</protein>
<feature type="compositionally biased region" description="Polar residues" evidence="2">
    <location>
        <begin position="20"/>
        <end position="52"/>
    </location>
</feature>